<evidence type="ECO:0000259" key="1">
    <source>
        <dbReference type="Pfam" id="PF01370"/>
    </source>
</evidence>
<dbReference type="InterPro" id="IPR001509">
    <property type="entry name" value="Epimerase_deHydtase"/>
</dbReference>
<comment type="caution">
    <text evidence="2">The sequence shown here is derived from an EMBL/GenBank/DDBJ whole genome shotgun (WGS) entry which is preliminary data.</text>
</comment>
<gene>
    <name evidence="2" type="ORF">ACFQ0S_10885</name>
</gene>
<evidence type="ECO:0000313" key="3">
    <source>
        <dbReference type="Proteomes" id="UP001597051"/>
    </source>
</evidence>
<dbReference type="EMBL" id="JBHTIZ010000026">
    <property type="protein sequence ID" value="MFD0984978.1"/>
    <property type="molecule type" value="Genomic_DNA"/>
</dbReference>
<reference evidence="3" key="1">
    <citation type="journal article" date="2019" name="Int. J. Syst. Evol. Microbiol.">
        <title>The Global Catalogue of Microorganisms (GCM) 10K type strain sequencing project: providing services to taxonomists for standard genome sequencing and annotation.</title>
        <authorList>
            <consortium name="The Broad Institute Genomics Platform"/>
            <consortium name="The Broad Institute Genome Sequencing Center for Infectious Disease"/>
            <person name="Wu L."/>
            <person name="Ma J."/>
        </authorList>
    </citation>
    <scope>NUCLEOTIDE SEQUENCE [LARGE SCALE GENOMIC DNA]</scope>
    <source>
        <strain evidence="3">CECT 7649</strain>
    </source>
</reference>
<dbReference type="Proteomes" id="UP001597051">
    <property type="component" value="Unassembled WGS sequence"/>
</dbReference>
<feature type="domain" description="NAD-dependent epimerase/dehydratase" evidence="1">
    <location>
        <begin position="2"/>
        <end position="235"/>
    </location>
</feature>
<proteinExistence type="predicted"/>
<protein>
    <submittedName>
        <fullName evidence="2">NAD-dependent epimerase/dehydratase family protein</fullName>
    </submittedName>
</protein>
<dbReference type="InterPro" id="IPR051783">
    <property type="entry name" value="NAD(P)-dependent_oxidoreduct"/>
</dbReference>
<keyword evidence="3" id="KW-1185">Reference proteome</keyword>
<evidence type="ECO:0000313" key="2">
    <source>
        <dbReference type="EMBL" id="MFD0984978.1"/>
    </source>
</evidence>
<dbReference type="Pfam" id="PF01370">
    <property type="entry name" value="Epimerase"/>
    <property type="match status" value="1"/>
</dbReference>
<organism evidence="2 3">
    <name type="scientific">Flavobacterium myungsuense</name>
    <dbReference type="NCBI Taxonomy" id="651823"/>
    <lineage>
        <taxon>Bacteria</taxon>
        <taxon>Pseudomonadati</taxon>
        <taxon>Bacteroidota</taxon>
        <taxon>Flavobacteriia</taxon>
        <taxon>Flavobacteriales</taxon>
        <taxon>Flavobacteriaceae</taxon>
        <taxon>Flavobacterium</taxon>
    </lineage>
</organism>
<dbReference type="Gene3D" id="3.40.50.720">
    <property type="entry name" value="NAD(P)-binding Rossmann-like Domain"/>
    <property type="match status" value="1"/>
</dbReference>
<name>A0ABW3J5H6_9FLAO</name>
<dbReference type="InterPro" id="IPR036291">
    <property type="entry name" value="NAD(P)-bd_dom_sf"/>
</dbReference>
<dbReference type="PANTHER" id="PTHR48079">
    <property type="entry name" value="PROTEIN YEEZ"/>
    <property type="match status" value="1"/>
</dbReference>
<dbReference type="RefSeq" id="WP_379757556.1">
    <property type="nucleotide sequence ID" value="NZ_JBHSYB010000027.1"/>
</dbReference>
<dbReference type="SUPFAM" id="SSF51735">
    <property type="entry name" value="NAD(P)-binding Rossmann-fold domains"/>
    <property type="match status" value="1"/>
</dbReference>
<dbReference type="PANTHER" id="PTHR48079:SF6">
    <property type="entry name" value="NAD(P)-BINDING DOMAIN-CONTAINING PROTEIN-RELATED"/>
    <property type="match status" value="1"/>
</dbReference>
<sequence length="332" mass="38014">MVLITGATGLVGSHLALHLLENNERVRAIYRTTSSIEKTKSLFKLYEKENLFEKIEWVQADITDIPSLEVAFKNIEYVYHCAALISFDPKDEKQLRKINIEGTANIVNLCLAYTIKKLCYVSSIAALGNLKEYETTITEETEWNPELYHSDYAISKYGAEIEVWRGYKEGLPIVIVNPGVLLGPGFWKTGSGEIFTKVQKGLLFYTKGITGFVTVNDVVKIMTQLMKSNINGERYIVIAKNISFEKILTTIAKALNVNSPSIYAKPWITEIVWRIDWLLSTFFNCKRRLSKDMVQSLHSENFISNEKVKRNLDFTFQNVEVYCNEVVTFLRM</sequence>
<accession>A0ABW3J5H6</accession>